<keyword evidence="1" id="KW-1133">Transmembrane helix</keyword>
<dbReference type="Proteomes" id="UP000642468">
    <property type="component" value="Unassembled WGS sequence"/>
</dbReference>
<feature type="transmembrane region" description="Helical" evidence="1">
    <location>
        <begin position="562"/>
        <end position="588"/>
    </location>
</feature>
<keyword evidence="1" id="KW-0472">Membrane</keyword>
<protein>
    <recommendedName>
        <fullName evidence="4">ABC-type uncharacterized transport system domain-containing protein</fullName>
    </recommendedName>
</protein>
<sequence>MIVYILLIACLLLALGLAVAAWKRPDPRRRAARILASILAVAALWLTAYPPHRTSTVPQAEAILLTSGYQPDTLSALLRRLGPATRIWHYQPNTSAAVRSDTPSVARLGILREQQPVLRQLHVLGTGLPPAVVPELGSIRMIPHTPPAFTGFRTAYWNRSVELGQPLLLEGFFTSSARTAVWVRLQSAGATQDSVRLPGGRGAFRLRYTPKAAGRLVATLSAGPTARLLAQEPVPAEVLPTRSLRVLLLAATPSFELKFLKNHLAAQQHAVAWRAGISRGLTQTEFSNHAATDLSRLTTALLARYDVLIADAAVLANCAPSEAQALRSAQRNGGLGLILLAESATLPRAALAPGIRVQMQPGVGIDRPRRLAEVAATAVVPATLQLNGTAQSLFSVAGLFRPVVAAQRLGQGTVVVSALPETYPWLLQNTPALYSTYWSRLLTAAARPAEYSSRWTVVTPWPRLGLPVTVQLSATARPTRAPVVSDATGKPLAQLALLQDTGLPEWNTVTYWPAQAGWQQLQRPGQANQWVYVFGKNHWLGPQQQSWAQMASSAQSAPGKPALLVVTIAWPAGWFFALFVLAAGFLWLEEKL</sequence>
<dbReference type="InterPro" id="IPR029062">
    <property type="entry name" value="Class_I_gatase-like"/>
</dbReference>
<comment type="caution">
    <text evidence="2">The sequence shown here is derived from an EMBL/GenBank/DDBJ whole genome shotgun (WGS) entry which is preliminary data.</text>
</comment>
<feature type="transmembrane region" description="Helical" evidence="1">
    <location>
        <begin position="30"/>
        <end position="49"/>
    </location>
</feature>
<evidence type="ECO:0008006" key="4">
    <source>
        <dbReference type="Google" id="ProtNLM"/>
    </source>
</evidence>
<dbReference type="SUPFAM" id="SSF52317">
    <property type="entry name" value="Class I glutamine amidotransferase-like"/>
    <property type="match status" value="1"/>
</dbReference>
<evidence type="ECO:0000313" key="2">
    <source>
        <dbReference type="EMBL" id="MBD2713693.1"/>
    </source>
</evidence>
<dbReference type="EMBL" id="JACWZZ010000001">
    <property type="protein sequence ID" value="MBD2713693.1"/>
    <property type="molecule type" value="Genomic_DNA"/>
</dbReference>
<organism evidence="2 3">
    <name type="scientific">Hymenobacter duratus</name>
    <dbReference type="NCBI Taxonomy" id="2771356"/>
    <lineage>
        <taxon>Bacteria</taxon>
        <taxon>Pseudomonadati</taxon>
        <taxon>Bacteroidota</taxon>
        <taxon>Cytophagia</taxon>
        <taxon>Cytophagales</taxon>
        <taxon>Hymenobacteraceae</taxon>
        <taxon>Hymenobacter</taxon>
    </lineage>
</organism>
<keyword evidence="3" id="KW-1185">Reference proteome</keyword>
<reference evidence="2 3" key="1">
    <citation type="submission" date="2020-09" db="EMBL/GenBank/DDBJ databases">
        <authorList>
            <person name="Kim M.K."/>
        </authorList>
    </citation>
    <scope>NUCLEOTIDE SEQUENCE [LARGE SCALE GENOMIC DNA]</scope>
    <source>
        <strain evidence="2 3">BT646</strain>
    </source>
</reference>
<evidence type="ECO:0000313" key="3">
    <source>
        <dbReference type="Proteomes" id="UP000642468"/>
    </source>
</evidence>
<keyword evidence="1" id="KW-0812">Transmembrane</keyword>
<accession>A0ABR8JB50</accession>
<dbReference type="Gene3D" id="3.40.50.880">
    <property type="match status" value="1"/>
</dbReference>
<dbReference type="RefSeq" id="WP_190782846.1">
    <property type="nucleotide sequence ID" value="NZ_JACWZZ010000001.1"/>
</dbReference>
<gene>
    <name evidence="2" type="ORF">IC231_01450</name>
</gene>
<evidence type="ECO:0000256" key="1">
    <source>
        <dbReference type="SAM" id="Phobius"/>
    </source>
</evidence>
<name>A0ABR8JB50_9BACT</name>
<proteinExistence type="predicted"/>